<dbReference type="SUPFAM" id="SSF52172">
    <property type="entry name" value="CheY-like"/>
    <property type="match status" value="1"/>
</dbReference>
<evidence type="ECO:0000256" key="7">
    <source>
        <dbReference type="PROSITE-ProRule" id="PRU00169"/>
    </source>
</evidence>
<name>A0A0P0NX86_9CAUL</name>
<sequence length="710" mass="77926">MLGWFDGLIAGQVEDDTGLHAFRCLDASGQAIWLEARPGVVRDSGGQISGVVLTLHDVTQRRELERTTREQAELVEAAFQQAVSGKALLDLDLRCLKVNPALCTMVGLAEADLIQTRFERLMHPDEVGVAEEGVARLRSGEIRSYQVDRRYRHTNGSYVPVRVSVSLVRDFEGSTQHLLVEAEDRSEYVAASAARRESEALYRLLAENIGDIVIKNNIDGIIEYVSPSIKRLTGLDPDKWIGKHLNDRIVVDKEFRTPKFTENEKPLPTGRDNEFQYRRADGSMGWVQSNPTILREPDGRPAGMMSVLRDVTERRAIEDELRRKTAEAEAAVQAKAEFLANMSHEIRTPLTAVIGFGDLLAKMLELPEKAQLYAQRIASSGEALLGIVNSVLDFSRVEAGEVELQRQSTDPMDLASQILDQFRDKAAAKGLALSLEVEEPLPAAVLADRGRLGQVITNLLANAIKFTRQGGITIRLGYDLSDQSLHVSVVDTGIGIPPGQCGRLFERFTQIDGSHTRQFGGVGLGLAISRGLVEVMGGEIRVESEEGVGSTFRFTVHAPVDISGQDSTADVAQNHDVEAIRILVVDDVAVNRELIAAMLEPFQLRLTEAEDGQAAIDTADREPFDLILMDLQMPRMNGLSATKIIRARSKLNSRTPILALSANVLPQHVDECLCAGMNDHVGKPINAGELLSKIEQWTRSEDPGAEPSST</sequence>
<dbReference type="CDD" id="cd17546">
    <property type="entry name" value="REC_hyHK_CKI1_RcsC-like"/>
    <property type="match status" value="1"/>
</dbReference>
<dbReference type="SMART" id="SM00387">
    <property type="entry name" value="HATPase_c"/>
    <property type="match status" value="1"/>
</dbReference>
<dbReference type="Gene3D" id="3.40.50.2300">
    <property type="match status" value="1"/>
</dbReference>
<dbReference type="SMART" id="SM00086">
    <property type="entry name" value="PAC"/>
    <property type="match status" value="3"/>
</dbReference>
<dbReference type="SMART" id="SM00448">
    <property type="entry name" value="REC"/>
    <property type="match status" value="1"/>
</dbReference>
<dbReference type="SUPFAM" id="SSF55785">
    <property type="entry name" value="PYP-like sensor domain (PAS domain)"/>
    <property type="match status" value="3"/>
</dbReference>
<evidence type="ECO:0000256" key="6">
    <source>
        <dbReference type="ARBA" id="ARBA00023012"/>
    </source>
</evidence>
<dbReference type="InterPro" id="IPR003661">
    <property type="entry name" value="HisK_dim/P_dom"/>
</dbReference>
<evidence type="ECO:0000256" key="4">
    <source>
        <dbReference type="ARBA" id="ARBA00022679"/>
    </source>
</evidence>
<evidence type="ECO:0000259" key="10">
    <source>
        <dbReference type="PROSITE" id="PS50112"/>
    </source>
</evidence>
<reference evidence="12 13" key="1">
    <citation type="submission" date="2015-10" db="EMBL/GenBank/DDBJ databases">
        <title>Conservation of the essential genome among Caulobacter and Brevundimonas species.</title>
        <authorList>
            <person name="Scott D."/>
            <person name="Ely B."/>
        </authorList>
    </citation>
    <scope>NUCLEOTIDE SEQUENCE [LARGE SCALE GENOMIC DNA]</scope>
    <source>
        <strain evidence="12 13">CB4</strain>
    </source>
</reference>
<dbReference type="Pfam" id="PF00512">
    <property type="entry name" value="HisKA"/>
    <property type="match status" value="1"/>
</dbReference>
<feature type="domain" description="PAC" evidence="11">
    <location>
        <begin position="271"/>
        <end position="323"/>
    </location>
</feature>
<keyword evidence="3 7" id="KW-0597">Phosphoprotein</keyword>
<dbReference type="InterPro" id="IPR036890">
    <property type="entry name" value="HATPase_C_sf"/>
</dbReference>
<dbReference type="EC" id="2.7.13.3" evidence="2"/>
<dbReference type="InterPro" id="IPR011006">
    <property type="entry name" value="CheY-like_superfamily"/>
</dbReference>
<dbReference type="InterPro" id="IPR004358">
    <property type="entry name" value="Sig_transdc_His_kin-like_C"/>
</dbReference>
<dbReference type="AlphaFoldDB" id="A0A0P0NX86"/>
<feature type="domain" description="Histidine kinase" evidence="8">
    <location>
        <begin position="341"/>
        <end position="560"/>
    </location>
</feature>
<dbReference type="InterPro" id="IPR001610">
    <property type="entry name" value="PAC"/>
</dbReference>
<dbReference type="Pfam" id="PF00072">
    <property type="entry name" value="Response_reg"/>
    <property type="match status" value="1"/>
</dbReference>
<dbReference type="Gene3D" id="1.10.287.130">
    <property type="match status" value="1"/>
</dbReference>
<dbReference type="Proteomes" id="UP000056905">
    <property type="component" value="Chromosome"/>
</dbReference>
<feature type="domain" description="PAC" evidence="11">
    <location>
        <begin position="145"/>
        <end position="197"/>
    </location>
</feature>
<dbReference type="PANTHER" id="PTHR43047:SF64">
    <property type="entry name" value="HISTIDINE KINASE CONTAINING CHEY-HOMOLOGOUS RECEIVER DOMAIN AND PAS DOMAIN-RELATED"/>
    <property type="match status" value="1"/>
</dbReference>
<dbReference type="Pfam" id="PF13426">
    <property type="entry name" value="PAS_9"/>
    <property type="match status" value="1"/>
</dbReference>
<dbReference type="InterPro" id="IPR000700">
    <property type="entry name" value="PAS-assoc_C"/>
</dbReference>
<dbReference type="SMART" id="SM00388">
    <property type="entry name" value="HisKA"/>
    <property type="match status" value="1"/>
</dbReference>
<keyword evidence="6" id="KW-0902">Two-component regulatory system</keyword>
<evidence type="ECO:0000256" key="5">
    <source>
        <dbReference type="ARBA" id="ARBA00022777"/>
    </source>
</evidence>
<dbReference type="KEGG" id="chq:AQ619_04640"/>
<evidence type="ECO:0000259" key="8">
    <source>
        <dbReference type="PROSITE" id="PS50109"/>
    </source>
</evidence>
<feature type="domain" description="PAS" evidence="10">
    <location>
        <begin position="71"/>
        <end position="141"/>
    </location>
</feature>
<dbReference type="InterPro" id="IPR035965">
    <property type="entry name" value="PAS-like_dom_sf"/>
</dbReference>
<dbReference type="InterPro" id="IPR001789">
    <property type="entry name" value="Sig_transdc_resp-reg_receiver"/>
</dbReference>
<dbReference type="InterPro" id="IPR000014">
    <property type="entry name" value="PAS"/>
</dbReference>
<dbReference type="SUPFAM" id="SSF47384">
    <property type="entry name" value="Homodimeric domain of signal transducing histidine kinase"/>
    <property type="match status" value="1"/>
</dbReference>
<evidence type="ECO:0000313" key="13">
    <source>
        <dbReference type="Proteomes" id="UP000056905"/>
    </source>
</evidence>
<dbReference type="PROSITE" id="PS50109">
    <property type="entry name" value="HIS_KIN"/>
    <property type="match status" value="1"/>
</dbReference>
<dbReference type="GO" id="GO:0000155">
    <property type="term" value="F:phosphorelay sensor kinase activity"/>
    <property type="evidence" value="ECO:0007669"/>
    <property type="project" value="InterPro"/>
</dbReference>
<dbReference type="SMART" id="SM00091">
    <property type="entry name" value="PAS"/>
    <property type="match status" value="2"/>
</dbReference>
<dbReference type="STRING" id="69395.AQ619_04640"/>
<feature type="domain" description="PAS" evidence="10">
    <location>
        <begin position="198"/>
        <end position="245"/>
    </location>
</feature>
<comment type="catalytic activity">
    <reaction evidence="1">
        <text>ATP + protein L-histidine = ADP + protein N-phospho-L-histidine.</text>
        <dbReference type="EC" id="2.7.13.3"/>
    </reaction>
</comment>
<evidence type="ECO:0000259" key="11">
    <source>
        <dbReference type="PROSITE" id="PS50113"/>
    </source>
</evidence>
<evidence type="ECO:0000256" key="2">
    <source>
        <dbReference type="ARBA" id="ARBA00012438"/>
    </source>
</evidence>
<feature type="domain" description="Response regulatory" evidence="9">
    <location>
        <begin position="581"/>
        <end position="698"/>
    </location>
</feature>
<evidence type="ECO:0000256" key="3">
    <source>
        <dbReference type="ARBA" id="ARBA00022553"/>
    </source>
</evidence>
<keyword evidence="5" id="KW-0418">Kinase</keyword>
<protein>
    <recommendedName>
        <fullName evidence="2">histidine kinase</fullName>
        <ecNumber evidence="2">2.7.13.3</ecNumber>
    </recommendedName>
</protein>
<feature type="modified residue" description="4-aspartylphosphate" evidence="7">
    <location>
        <position position="630"/>
    </location>
</feature>
<dbReference type="NCBIfam" id="TIGR00229">
    <property type="entry name" value="sensory_box"/>
    <property type="match status" value="2"/>
</dbReference>
<dbReference type="Gene3D" id="3.30.450.20">
    <property type="entry name" value="PAS domain"/>
    <property type="match status" value="3"/>
</dbReference>
<dbReference type="InterPro" id="IPR005467">
    <property type="entry name" value="His_kinase_dom"/>
</dbReference>
<organism evidence="12 13">
    <name type="scientific">Caulobacter henricii</name>
    <dbReference type="NCBI Taxonomy" id="69395"/>
    <lineage>
        <taxon>Bacteria</taxon>
        <taxon>Pseudomonadati</taxon>
        <taxon>Pseudomonadota</taxon>
        <taxon>Alphaproteobacteria</taxon>
        <taxon>Caulobacterales</taxon>
        <taxon>Caulobacteraceae</taxon>
        <taxon>Caulobacter</taxon>
    </lineage>
</organism>
<dbReference type="GO" id="GO:0006355">
    <property type="term" value="P:regulation of DNA-templated transcription"/>
    <property type="evidence" value="ECO:0007669"/>
    <property type="project" value="InterPro"/>
</dbReference>
<keyword evidence="13" id="KW-1185">Reference proteome</keyword>
<evidence type="ECO:0000259" key="9">
    <source>
        <dbReference type="PROSITE" id="PS50110"/>
    </source>
</evidence>
<dbReference type="PANTHER" id="PTHR43047">
    <property type="entry name" value="TWO-COMPONENT HISTIDINE PROTEIN KINASE"/>
    <property type="match status" value="1"/>
</dbReference>
<dbReference type="PROSITE" id="PS50110">
    <property type="entry name" value="RESPONSE_REGULATORY"/>
    <property type="match status" value="1"/>
</dbReference>
<dbReference type="Pfam" id="PF00989">
    <property type="entry name" value="PAS"/>
    <property type="match status" value="2"/>
</dbReference>
<dbReference type="EMBL" id="CP013002">
    <property type="protein sequence ID" value="ALL12699.1"/>
    <property type="molecule type" value="Genomic_DNA"/>
</dbReference>
<accession>A0A0P0NX86</accession>
<dbReference type="PRINTS" id="PR00344">
    <property type="entry name" value="BCTRLSENSOR"/>
</dbReference>
<proteinExistence type="predicted"/>
<dbReference type="PROSITE" id="PS50113">
    <property type="entry name" value="PAC"/>
    <property type="match status" value="3"/>
</dbReference>
<dbReference type="PROSITE" id="PS50112">
    <property type="entry name" value="PAS"/>
    <property type="match status" value="2"/>
</dbReference>
<dbReference type="SUPFAM" id="SSF55874">
    <property type="entry name" value="ATPase domain of HSP90 chaperone/DNA topoisomerase II/histidine kinase"/>
    <property type="match status" value="1"/>
</dbReference>
<dbReference type="Pfam" id="PF02518">
    <property type="entry name" value="HATPase_c"/>
    <property type="match status" value="1"/>
</dbReference>
<dbReference type="InterPro" id="IPR013767">
    <property type="entry name" value="PAS_fold"/>
</dbReference>
<evidence type="ECO:0000313" key="12">
    <source>
        <dbReference type="EMBL" id="ALL12699.1"/>
    </source>
</evidence>
<dbReference type="InterPro" id="IPR003594">
    <property type="entry name" value="HATPase_dom"/>
</dbReference>
<evidence type="ECO:0000256" key="1">
    <source>
        <dbReference type="ARBA" id="ARBA00000085"/>
    </source>
</evidence>
<feature type="domain" description="PAC" evidence="11">
    <location>
        <begin position="15"/>
        <end position="70"/>
    </location>
</feature>
<dbReference type="CDD" id="cd00130">
    <property type="entry name" value="PAS"/>
    <property type="match status" value="2"/>
</dbReference>
<dbReference type="Gene3D" id="3.30.565.10">
    <property type="entry name" value="Histidine kinase-like ATPase, C-terminal domain"/>
    <property type="match status" value="1"/>
</dbReference>
<dbReference type="CDD" id="cd16922">
    <property type="entry name" value="HATPase_EvgS-ArcB-TorS-like"/>
    <property type="match status" value="1"/>
</dbReference>
<dbReference type="FunFam" id="3.30.565.10:FF:000010">
    <property type="entry name" value="Sensor histidine kinase RcsC"/>
    <property type="match status" value="1"/>
</dbReference>
<dbReference type="CDD" id="cd00082">
    <property type="entry name" value="HisKA"/>
    <property type="match status" value="1"/>
</dbReference>
<keyword evidence="4" id="KW-0808">Transferase</keyword>
<dbReference type="InterPro" id="IPR036097">
    <property type="entry name" value="HisK_dim/P_sf"/>
</dbReference>
<gene>
    <name evidence="12" type="ORF">AQ619_04640</name>
</gene>